<evidence type="ECO:0000313" key="2">
    <source>
        <dbReference type="Proteomes" id="UP000276215"/>
    </source>
</evidence>
<protein>
    <recommendedName>
        <fullName evidence="3">DDE-1 domain-containing protein</fullName>
    </recommendedName>
</protein>
<sequence>TDESTFSTASFRNRLWVTRKASEEYHPDCIDQTFASGYKTRIVWGTFCGTLKLDLVFIPGKTNLNSVLYVQKVMEPYLILF</sequence>
<evidence type="ECO:0000313" key="1">
    <source>
        <dbReference type="EMBL" id="RPA97794.1"/>
    </source>
</evidence>
<dbReference type="OrthoDB" id="5410741at2759"/>
<dbReference type="GO" id="GO:0003676">
    <property type="term" value="F:nucleic acid binding"/>
    <property type="evidence" value="ECO:0007669"/>
    <property type="project" value="InterPro"/>
</dbReference>
<feature type="non-terminal residue" evidence="1">
    <location>
        <position position="1"/>
    </location>
</feature>
<dbReference type="Proteomes" id="UP000276215">
    <property type="component" value="Unassembled WGS sequence"/>
</dbReference>
<proteinExistence type="predicted"/>
<reference evidence="1 2" key="1">
    <citation type="journal article" date="2018" name="Nat. Ecol. Evol.">
        <title>Pezizomycetes genomes reveal the molecular basis of ectomycorrhizal truffle lifestyle.</title>
        <authorList>
            <person name="Murat C."/>
            <person name="Payen T."/>
            <person name="Noel B."/>
            <person name="Kuo A."/>
            <person name="Morin E."/>
            <person name="Chen J."/>
            <person name="Kohler A."/>
            <person name="Krizsan K."/>
            <person name="Balestrini R."/>
            <person name="Da Silva C."/>
            <person name="Montanini B."/>
            <person name="Hainaut M."/>
            <person name="Levati E."/>
            <person name="Barry K.W."/>
            <person name="Belfiori B."/>
            <person name="Cichocki N."/>
            <person name="Clum A."/>
            <person name="Dockter R.B."/>
            <person name="Fauchery L."/>
            <person name="Guy J."/>
            <person name="Iotti M."/>
            <person name="Le Tacon F."/>
            <person name="Lindquist E.A."/>
            <person name="Lipzen A."/>
            <person name="Malagnac F."/>
            <person name="Mello A."/>
            <person name="Molinier V."/>
            <person name="Miyauchi S."/>
            <person name="Poulain J."/>
            <person name="Riccioni C."/>
            <person name="Rubini A."/>
            <person name="Sitrit Y."/>
            <person name="Splivallo R."/>
            <person name="Traeger S."/>
            <person name="Wang M."/>
            <person name="Zifcakova L."/>
            <person name="Wipf D."/>
            <person name="Zambonelli A."/>
            <person name="Paolocci F."/>
            <person name="Nowrousian M."/>
            <person name="Ottonello S."/>
            <person name="Baldrian P."/>
            <person name="Spatafora J.W."/>
            <person name="Henrissat B."/>
            <person name="Nagy L.G."/>
            <person name="Aury J.M."/>
            <person name="Wincker P."/>
            <person name="Grigoriev I.V."/>
            <person name="Bonfante P."/>
            <person name="Martin F.M."/>
        </authorList>
    </citation>
    <scope>NUCLEOTIDE SEQUENCE [LARGE SCALE GENOMIC DNA]</scope>
    <source>
        <strain evidence="1 2">120613-1</strain>
    </source>
</reference>
<dbReference type="STRING" id="1336337.A0A3N4JVP8"/>
<name>A0A3N4JVP8_9PEZI</name>
<dbReference type="AlphaFoldDB" id="A0A3N4JVP8"/>
<dbReference type="InterPro" id="IPR036397">
    <property type="entry name" value="RNaseH_sf"/>
</dbReference>
<accession>A0A3N4JVP8</accession>
<organism evidence="1 2">
    <name type="scientific">Choiromyces venosus 120613-1</name>
    <dbReference type="NCBI Taxonomy" id="1336337"/>
    <lineage>
        <taxon>Eukaryota</taxon>
        <taxon>Fungi</taxon>
        <taxon>Dikarya</taxon>
        <taxon>Ascomycota</taxon>
        <taxon>Pezizomycotina</taxon>
        <taxon>Pezizomycetes</taxon>
        <taxon>Pezizales</taxon>
        <taxon>Tuberaceae</taxon>
        <taxon>Choiromyces</taxon>
    </lineage>
</organism>
<dbReference type="Gene3D" id="3.30.420.10">
    <property type="entry name" value="Ribonuclease H-like superfamily/Ribonuclease H"/>
    <property type="match status" value="1"/>
</dbReference>
<gene>
    <name evidence="1" type="ORF">L873DRAFT_1689571</name>
</gene>
<dbReference type="EMBL" id="ML120401">
    <property type="protein sequence ID" value="RPA97794.1"/>
    <property type="molecule type" value="Genomic_DNA"/>
</dbReference>
<evidence type="ECO:0008006" key="3">
    <source>
        <dbReference type="Google" id="ProtNLM"/>
    </source>
</evidence>
<keyword evidence="2" id="KW-1185">Reference proteome</keyword>